<evidence type="ECO:0000259" key="5">
    <source>
        <dbReference type="Pfam" id="PF03241"/>
    </source>
</evidence>
<dbReference type="HOGENOM" id="CLU_023920_2_1_7"/>
<dbReference type="PANTHER" id="PTHR36117">
    <property type="entry name" value="4-HYDROXYPHENYLACETATE 3-MONOOXYGENASE-RELATED"/>
    <property type="match status" value="1"/>
</dbReference>
<dbReference type="InterPro" id="IPR024719">
    <property type="entry name" value="HpaB/PvcC/4-BUDH_C"/>
</dbReference>
<feature type="domain" description="HpaB/PvcC/4-BUDH C-terminal" evidence="5">
    <location>
        <begin position="283"/>
        <end position="482"/>
    </location>
</feature>
<dbReference type="InterPro" id="IPR009100">
    <property type="entry name" value="AcylCoA_DH/oxidase_NM_dom_sf"/>
</dbReference>
<feature type="domain" description="HpaB/PvcC/4-BUDH N-terminal" evidence="6">
    <location>
        <begin position="9"/>
        <end position="276"/>
    </location>
</feature>
<dbReference type="Pfam" id="PF11794">
    <property type="entry name" value="HpaB_N"/>
    <property type="match status" value="1"/>
</dbReference>
<dbReference type="InterPro" id="IPR036250">
    <property type="entry name" value="AcylCo_DH-like_C"/>
</dbReference>
<dbReference type="SUPFAM" id="SSF56645">
    <property type="entry name" value="Acyl-CoA dehydrogenase NM domain-like"/>
    <property type="match status" value="1"/>
</dbReference>
<dbReference type="GO" id="GO:0004497">
    <property type="term" value="F:monooxygenase activity"/>
    <property type="evidence" value="ECO:0007669"/>
    <property type="project" value="UniProtKB-KW"/>
</dbReference>
<accession>W4LUS1</accession>
<protein>
    <submittedName>
        <fullName evidence="7">4-hydroxyphenylacetate 3-monooxygenase</fullName>
    </submittedName>
</protein>
<keyword evidence="3" id="KW-0560">Oxidoreductase</keyword>
<keyword evidence="2 4" id="KW-0274">FAD</keyword>
<dbReference type="Gene3D" id="1.20.140.10">
    <property type="entry name" value="Butyryl-CoA Dehydrogenase, subunit A, domain 3"/>
    <property type="match status" value="1"/>
</dbReference>
<evidence type="ECO:0000256" key="2">
    <source>
        <dbReference type="ARBA" id="ARBA00022827"/>
    </source>
</evidence>
<dbReference type="InterPro" id="IPR046373">
    <property type="entry name" value="Acyl-CoA_Oxase/DH_mid-dom_sf"/>
</dbReference>
<evidence type="ECO:0000256" key="1">
    <source>
        <dbReference type="ARBA" id="ARBA00022630"/>
    </source>
</evidence>
<sequence length="504" mass="57078">MMMTATVKTGADHIESLRDGRHIFIDGERVDDVTTHPAFRNAVQSAAALYDYQADPKHIEWMTFESPTNGKRVNRTWFMPTSYEEMVQRREAMVAWLRLHGGFMGRSPDHLASSLVGQAMGIDIFERHGKARARAFQDYFTYARDHDLFLTYVIINPQADRSKPWGEQDDAFLAAGVVDEDAEGITVRGAKMLGTSSIMANEVFVANLQPLRPGEERYALSFAIPMNAPGLKVLSRKSFEAAAVSEYDNPLATRFDENDALMYFDDVKVPWERVFVYRDTDMCRAQFHDTAGHMYQNYQAQMRLLVKMQFLVGVALMLTETIGTRHMPVIDQELGKLAAQAAMVEGMVYGMEAGGGAYGKYYVPKKHLMYAAQVLTQELYPNYIKALRELAGGSLIMLPSSVRDFNHPELSAIIDKTQQSPAMAPESRVKFLKLAWDAIGSEFASRHVQYEMFYAGAQFVTKGHSARTYDWDTARHLVQAVLDRYQLDDVIRDLDHSRRAERIA</sequence>
<dbReference type="InterPro" id="IPR024674">
    <property type="entry name" value="HpaB/PvcC/4-BUDH_N"/>
</dbReference>
<organism evidence="7 8">
    <name type="scientific">Entotheonella factor</name>
    <dbReference type="NCBI Taxonomy" id="1429438"/>
    <lineage>
        <taxon>Bacteria</taxon>
        <taxon>Pseudomonadati</taxon>
        <taxon>Nitrospinota/Tectimicrobiota group</taxon>
        <taxon>Candidatus Tectimicrobiota</taxon>
        <taxon>Candidatus Entotheonellia</taxon>
        <taxon>Candidatus Entotheonellales</taxon>
        <taxon>Candidatus Entotheonellaceae</taxon>
        <taxon>Candidatus Entotheonella</taxon>
    </lineage>
</organism>
<evidence type="ECO:0000256" key="3">
    <source>
        <dbReference type="ARBA" id="ARBA00023002"/>
    </source>
</evidence>
<dbReference type="AlphaFoldDB" id="W4LUS1"/>
<dbReference type="PATRIC" id="fig|1429438.4.peg.1764"/>
<evidence type="ECO:0000313" key="7">
    <source>
        <dbReference type="EMBL" id="ETX01187.1"/>
    </source>
</evidence>
<evidence type="ECO:0000256" key="4">
    <source>
        <dbReference type="PIRSR" id="PIRSR000331-2"/>
    </source>
</evidence>
<dbReference type="Gene3D" id="1.10.3140.10">
    <property type="entry name" value="4-hydroxybutyryl-coa dehydratase, domain 1"/>
    <property type="match status" value="1"/>
</dbReference>
<reference evidence="7 8" key="1">
    <citation type="journal article" date="2014" name="Nature">
        <title>An environmental bacterial taxon with a large and distinct metabolic repertoire.</title>
        <authorList>
            <person name="Wilson M.C."/>
            <person name="Mori T."/>
            <person name="Ruckert C."/>
            <person name="Uria A.R."/>
            <person name="Helf M.J."/>
            <person name="Takada K."/>
            <person name="Gernert C."/>
            <person name="Steffens U.A."/>
            <person name="Heycke N."/>
            <person name="Schmitt S."/>
            <person name="Rinke C."/>
            <person name="Helfrich E.J."/>
            <person name="Brachmann A.O."/>
            <person name="Gurgui C."/>
            <person name="Wakimoto T."/>
            <person name="Kracht M."/>
            <person name="Crusemann M."/>
            <person name="Hentschel U."/>
            <person name="Abe I."/>
            <person name="Matsunaga S."/>
            <person name="Kalinowski J."/>
            <person name="Takeyama H."/>
            <person name="Piel J."/>
        </authorList>
    </citation>
    <scope>NUCLEOTIDE SEQUENCE [LARGE SCALE GENOMIC DNA]</scope>
    <source>
        <strain evidence="8">TSY1</strain>
    </source>
</reference>
<feature type="binding site" evidence="4">
    <location>
        <position position="195"/>
    </location>
    <ligand>
        <name>FAD</name>
        <dbReference type="ChEBI" id="CHEBI:57692"/>
    </ligand>
</feature>
<feature type="binding site" evidence="4">
    <location>
        <begin position="158"/>
        <end position="161"/>
    </location>
    <ligand>
        <name>FAD</name>
        <dbReference type="ChEBI" id="CHEBI:57692"/>
    </ligand>
</feature>
<dbReference type="EMBL" id="AZHW01000261">
    <property type="protein sequence ID" value="ETX01187.1"/>
    <property type="molecule type" value="Genomic_DNA"/>
</dbReference>
<evidence type="ECO:0000313" key="8">
    <source>
        <dbReference type="Proteomes" id="UP000019141"/>
    </source>
</evidence>
<name>W4LUS1_ENTF1</name>
<dbReference type="GO" id="GO:0016627">
    <property type="term" value="F:oxidoreductase activity, acting on the CH-CH group of donors"/>
    <property type="evidence" value="ECO:0007669"/>
    <property type="project" value="InterPro"/>
</dbReference>
<keyword evidence="1" id="KW-0285">Flavoprotein</keyword>
<dbReference type="Gene3D" id="2.40.110.10">
    <property type="entry name" value="Butyryl-CoA Dehydrogenase, subunit A, domain 2"/>
    <property type="match status" value="1"/>
</dbReference>
<dbReference type="Proteomes" id="UP000019141">
    <property type="component" value="Unassembled WGS sequence"/>
</dbReference>
<dbReference type="InterPro" id="IPR004925">
    <property type="entry name" value="HpaB/PvcC/4-BUDH"/>
</dbReference>
<dbReference type="Pfam" id="PF03241">
    <property type="entry name" value="HpaB"/>
    <property type="match status" value="1"/>
</dbReference>
<dbReference type="SUPFAM" id="SSF47203">
    <property type="entry name" value="Acyl-CoA dehydrogenase C-terminal domain-like"/>
    <property type="match status" value="1"/>
</dbReference>
<dbReference type="PIRSF" id="PIRSF000331">
    <property type="entry name" value="HpaA_HpaB"/>
    <property type="match status" value="1"/>
</dbReference>
<keyword evidence="8" id="KW-1185">Reference proteome</keyword>
<proteinExistence type="predicted"/>
<gene>
    <name evidence="7" type="ORF">ETSY1_08370</name>
</gene>
<evidence type="ECO:0000259" key="6">
    <source>
        <dbReference type="Pfam" id="PF11794"/>
    </source>
</evidence>
<comment type="caution">
    <text evidence="7">The sequence shown here is derived from an EMBL/GenBank/DDBJ whole genome shotgun (WGS) entry which is preliminary data.</text>
</comment>
<dbReference type="PANTHER" id="PTHR36117:SF3">
    <property type="entry name" value="4-HYDROXYPHENYLACETATE 3-MONOOXYGENASE-RELATED"/>
    <property type="match status" value="1"/>
</dbReference>